<dbReference type="Pfam" id="PF00496">
    <property type="entry name" value="SBP_bac_5"/>
    <property type="match status" value="1"/>
</dbReference>
<evidence type="ECO:0000313" key="6">
    <source>
        <dbReference type="Proteomes" id="UP000214666"/>
    </source>
</evidence>
<feature type="domain" description="Solute-binding protein family 5" evidence="4">
    <location>
        <begin position="68"/>
        <end position="417"/>
    </location>
</feature>
<dbReference type="Gene3D" id="3.40.190.10">
    <property type="entry name" value="Periplasmic binding protein-like II"/>
    <property type="match status" value="1"/>
</dbReference>
<evidence type="ECO:0000256" key="3">
    <source>
        <dbReference type="ARBA" id="ARBA00022729"/>
    </source>
</evidence>
<name>A0A222WJE8_9BACL</name>
<evidence type="ECO:0000256" key="1">
    <source>
        <dbReference type="ARBA" id="ARBA00005695"/>
    </source>
</evidence>
<dbReference type="CDD" id="cd08490">
    <property type="entry name" value="PBP2_NikA_DppA_OppA_like_3"/>
    <property type="match status" value="1"/>
</dbReference>
<evidence type="ECO:0000256" key="2">
    <source>
        <dbReference type="ARBA" id="ARBA00022448"/>
    </source>
</evidence>
<organism evidence="5 6">
    <name type="scientific">Paenibacillus kribbensis</name>
    <dbReference type="NCBI Taxonomy" id="172713"/>
    <lineage>
        <taxon>Bacteria</taxon>
        <taxon>Bacillati</taxon>
        <taxon>Bacillota</taxon>
        <taxon>Bacilli</taxon>
        <taxon>Bacillales</taxon>
        <taxon>Paenibacillaceae</taxon>
        <taxon>Paenibacillus</taxon>
    </lineage>
</organism>
<reference evidence="5 6" key="1">
    <citation type="submission" date="2017-03" db="EMBL/GenBank/DDBJ databases">
        <title>Complete genome sequence of Paenibacillus Kribbensis producing bioflocculants.</title>
        <authorList>
            <person name="Lee H.-G."/>
            <person name="Oh H.-M."/>
        </authorList>
    </citation>
    <scope>NUCLEOTIDE SEQUENCE [LARGE SCALE GENOMIC DNA]</scope>
    <source>
        <strain evidence="5 6">AM49</strain>
    </source>
</reference>
<dbReference type="AlphaFoldDB" id="A0A222WJE8"/>
<dbReference type="InterPro" id="IPR039424">
    <property type="entry name" value="SBP_5"/>
</dbReference>
<accession>A0A222WJE8</accession>
<dbReference type="GO" id="GO:0042597">
    <property type="term" value="C:periplasmic space"/>
    <property type="evidence" value="ECO:0007669"/>
    <property type="project" value="UniProtKB-ARBA"/>
</dbReference>
<dbReference type="GO" id="GO:1904680">
    <property type="term" value="F:peptide transmembrane transporter activity"/>
    <property type="evidence" value="ECO:0007669"/>
    <property type="project" value="TreeGrafter"/>
</dbReference>
<dbReference type="Proteomes" id="UP000214666">
    <property type="component" value="Chromosome"/>
</dbReference>
<dbReference type="InterPro" id="IPR030678">
    <property type="entry name" value="Peptide/Ni-bd"/>
</dbReference>
<keyword evidence="6" id="KW-1185">Reference proteome</keyword>
<dbReference type="GO" id="GO:0043190">
    <property type="term" value="C:ATP-binding cassette (ABC) transporter complex"/>
    <property type="evidence" value="ECO:0007669"/>
    <property type="project" value="InterPro"/>
</dbReference>
<dbReference type="InterPro" id="IPR050035">
    <property type="entry name" value="NikA"/>
</dbReference>
<protein>
    <submittedName>
        <fullName evidence="5">ABC transporter substrate-binding protein</fullName>
    </submittedName>
</protein>
<dbReference type="SUPFAM" id="SSF53850">
    <property type="entry name" value="Periplasmic binding protein-like II"/>
    <property type="match status" value="1"/>
</dbReference>
<proteinExistence type="inferred from homology"/>
<dbReference type="OrthoDB" id="9796817at2"/>
<dbReference type="GO" id="GO:0015833">
    <property type="term" value="P:peptide transport"/>
    <property type="evidence" value="ECO:0007669"/>
    <property type="project" value="TreeGrafter"/>
</dbReference>
<comment type="similarity">
    <text evidence="1">Belongs to the bacterial solute-binding protein 5 family.</text>
</comment>
<gene>
    <name evidence="5" type="ORF">B4V02_03895</name>
</gene>
<dbReference type="RefSeq" id="WP_094153816.1">
    <property type="nucleotide sequence ID" value="NZ_CP020028.1"/>
</dbReference>
<keyword evidence="2" id="KW-0813">Transport</keyword>
<dbReference type="PANTHER" id="PTHR30290:SF9">
    <property type="entry name" value="OLIGOPEPTIDE-BINDING PROTEIN APPA"/>
    <property type="match status" value="1"/>
</dbReference>
<dbReference type="PANTHER" id="PTHR30290">
    <property type="entry name" value="PERIPLASMIC BINDING COMPONENT OF ABC TRANSPORTER"/>
    <property type="match status" value="1"/>
</dbReference>
<evidence type="ECO:0000313" key="5">
    <source>
        <dbReference type="EMBL" id="ASR45901.1"/>
    </source>
</evidence>
<dbReference type="EMBL" id="CP020028">
    <property type="protein sequence ID" value="ASR45901.1"/>
    <property type="molecule type" value="Genomic_DNA"/>
</dbReference>
<sequence length="503" mass="56558">MVCMLLSIALLAACSGTKESSTQATQQAKKELTFLFNFASQTVDPSLDYTPLRAGVVETLVKLDENVKIQPWLATQWSSKDGQNWEFQIRDGVTFQNGKKLTAETVKQSLERSIELNPGVKQVLRIKSMKASGQTLRVVTEESFPQFPSELVHPNTAILDTEAAEPDKKPIGTGPFQVESFTAGTSLKLARYDGYWSGAAKLDRAVFAFNEDANARLSAILSGDADIVYRPPVESMDRMKQDTQLRLDSVVSLRTHELIFNTKKPLLQNEKVRKAFDALVNREELKDAIMGGQATVAQGPFLPDFPFVPKYPTRKTGTEEALKWFKEAGLQVDNGKVTQNGRPLTLKLVTYASRAEFPIFSQALQSEAKQLGITLQIEQVENYEDYLMNDTTWDLGMYSPLIAPRGDASYFLNVSFLPDGTLNYGKINDELLNKWIYQLDQTVDTAKRNELIAQALTRINDQTYYSYMVHPNTLVVYKDSVKNWVTSKSEYYMLTNQLDVEAK</sequence>
<keyword evidence="3" id="KW-0732">Signal</keyword>
<dbReference type="Gene3D" id="3.10.105.10">
    <property type="entry name" value="Dipeptide-binding Protein, Domain 3"/>
    <property type="match status" value="1"/>
</dbReference>
<dbReference type="InterPro" id="IPR000914">
    <property type="entry name" value="SBP_5_dom"/>
</dbReference>
<dbReference type="NCBIfam" id="NF045468">
    <property type="entry name" value="Opp5A_nikA"/>
    <property type="match status" value="1"/>
</dbReference>
<dbReference type="KEGG" id="pkb:B4V02_03895"/>
<dbReference type="PIRSF" id="PIRSF002741">
    <property type="entry name" value="MppA"/>
    <property type="match status" value="1"/>
</dbReference>
<evidence type="ECO:0000259" key="4">
    <source>
        <dbReference type="Pfam" id="PF00496"/>
    </source>
</evidence>